<name>A0A4Q0AHU1_9BACT</name>
<reference evidence="1" key="1">
    <citation type="submission" date="2019-01" db="EMBL/GenBank/DDBJ databases">
        <title>Genomic signatures and co-occurrence patterns of the ultra-small Saccharimodia (Patescibacteria phylum) suggest a symbiotic lifestyle.</title>
        <authorList>
            <person name="Lemos L."/>
            <person name="Medeiros J."/>
            <person name="Andreote F."/>
            <person name="Fernandes G."/>
            <person name="Varani A."/>
            <person name="Oliveira G."/>
            <person name="Pylro V."/>
        </authorList>
    </citation>
    <scope>NUCLEOTIDE SEQUENCE [LARGE SCALE GENOMIC DNA]</scope>
    <source>
        <strain evidence="1">AMD02</strain>
    </source>
</reference>
<evidence type="ECO:0000313" key="2">
    <source>
        <dbReference type="Proteomes" id="UP000289257"/>
    </source>
</evidence>
<accession>A0A4Q0AHU1</accession>
<protein>
    <submittedName>
        <fullName evidence="1">Uncharacterized protein</fullName>
    </submittedName>
</protein>
<dbReference type="AlphaFoldDB" id="A0A4Q0AHU1"/>
<evidence type="ECO:0000313" key="1">
    <source>
        <dbReference type="EMBL" id="RWZ78683.1"/>
    </source>
</evidence>
<organism evidence="1 2">
    <name type="scientific">Candidatus Microsaccharimonas sossegonensis</name>
    <dbReference type="NCBI Taxonomy" id="2506948"/>
    <lineage>
        <taxon>Bacteria</taxon>
        <taxon>Candidatus Saccharimonadota</taxon>
        <taxon>Candidatus Saccharimonadia</taxon>
        <taxon>Candidatus Saccharimonadales</taxon>
        <taxon>Candidatus Saccharimonadaceae</taxon>
        <taxon>Candidatus Microsaccharimonas</taxon>
    </lineage>
</organism>
<gene>
    <name evidence="1" type="ORF">EOT05_02965</name>
</gene>
<dbReference type="EMBL" id="SCKX01000001">
    <property type="protein sequence ID" value="RWZ78683.1"/>
    <property type="molecule type" value="Genomic_DNA"/>
</dbReference>
<proteinExistence type="predicted"/>
<keyword evidence="2" id="KW-1185">Reference proteome</keyword>
<dbReference type="Proteomes" id="UP000289257">
    <property type="component" value="Unassembled WGS sequence"/>
</dbReference>
<comment type="caution">
    <text evidence="1">The sequence shown here is derived from an EMBL/GenBank/DDBJ whole genome shotgun (WGS) entry which is preliminary data.</text>
</comment>
<sequence>MGDVVTGVLGSGEGVGGAGVCVVEGSGEGVATGAATVVVSVLDGVGAPSAKAGDTPLSPSATSAVTATAMVVVFGGRILGMPFSSGWVASAGLLMF</sequence>